<dbReference type="PRINTS" id="PR00723">
    <property type="entry name" value="SUBTILISIN"/>
</dbReference>
<feature type="domain" description="Peptidase S8/S53" evidence="6">
    <location>
        <begin position="166"/>
        <end position="390"/>
    </location>
</feature>
<accession>A0A2A5X005</accession>
<dbReference type="AlphaFoldDB" id="A0A2A5X005"/>
<evidence type="ECO:0000256" key="2">
    <source>
        <dbReference type="ARBA" id="ARBA00022670"/>
    </source>
</evidence>
<feature type="active site" description="Charge relay system" evidence="5">
    <location>
        <position position="175"/>
    </location>
</feature>
<sequence>MLALCWEGFRNSKVSSVLKGFLAFSVLLIGACTTDHRLLSNELDYSKRVIFTVPISRDSLDEEASVETNASRSDAGIASLLKLHGLIKIAQWPVRALGLDTIVAEITDASELSDVITALSDDERVESVEQVSYFDLMTTYNDPYFPMQQSSVPQEVISLVHSRSTGAGVNVGIIDTGVDRQHPELANRVVLAQNHEMDDRGGFDQDEHGTTVAGVISATADNHLGIVGIAPDARLMVFKACRHEGSTNRARCDSQSLISALIAVSEEKPDILNLSLAGPRSVLIEQLLGMIVAQGTLVTAAVDANRGHSFPAAMDSVVAVASRVGSDRLPSGGVIAPATDVLTTTPGATYAFRSGSSLATAYVTGVAALMKAVQPGISVAALRSQLRSSVVEVDADDKSVPMIDICQAVIRDEVSCASSSAIASFGD</sequence>
<dbReference type="InterPro" id="IPR036852">
    <property type="entry name" value="Peptidase_S8/S53_dom_sf"/>
</dbReference>
<dbReference type="PROSITE" id="PS51892">
    <property type="entry name" value="SUBTILASE"/>
    <property type="match status" value="1"/>
</dbReference>
<dbReference type="Proteomes" id="UP000219327">
    <property type="component" value="Unassembled WGS sequence"/>
</dbReference>
<dbReference type="PANTHER" id="PTHR43806">
    <property type="entry name" value="PEPTIDASE S8"/>
    <property type="match status" value="1"/>
</dbReference>
<evidence type="ECO:0000256" key="4">
    <source>
        <dbReference type="ARBA" id="ARBA00022825"/>
    </source>
</evidence>
<feature type="active site" description="Charge relay system" evidence="5">
    <location>
        <position position="357"/>
    </location>
</feature>
<name>A0A2A5X005_9GAMM</name>
<dbReference type="PROSITE" id="PS00136">
    <property type="entry name" value="SUBTILASE_ASP"/>
    <property type="match status" value="1"/>
</dbReference>
<dbReference type="InterPro" id="IPR015500">
    <property type="entry name" value="Peptidase_S8_subtilisin-rel"/>
</dbReference>
<dbReference type="Pfam" id="PF00082">
    <property type="entry name" value="Peptidase_S8"/>
    <property type="match status" value="1"/>
</dbReference>
<dbReference type="Gene3D" id="3.40.50.200">
    <property type="entry name" value="Peptidase S8/S53 domain"/>
    <property type="match status" value="1"/>
</dbReference>
<dbReference type="InterPro" id="IPR023827">
    <property type="entry name" value="Peptidase_S8_Asp-AS"/>
</dbReference>
<evidence type="ECO:0000256" key="3">
    <source>
        <dbReference type="ARBA" id="ARBA00022801"/>
    </source>
</evidence>
<dbReference type="InterPro" id="IPR050131">
    <property type="entry name" value="Peptidase_S8_subtilisin-like"/>
</dbReference>
<keyword evidence="3 5" id="KW-0378">Hydrolase</keyword>
<dbReference type="GO" id="GO:0004252">
    <property type="term" value="F:serine-type endopeptidase activity"/>
    <property type="evidence" value="ECO:0007669"/>
    <property type="project" value="UniProtKB-UniRule"/>
</dbReference>
<dbReference type="GO" id="GO:0006508">
    <property type="term" value="P:proteolysis"/>
    <property type="evidence" value="ECO:0007669"/>
    <property type="project" value="UniProtKB-KW"/>
</dbReference>
<keyword evidence="4 5" id="KW-0720">Serine protease</keyword>
<dbReference type="EMBL" id="NTKD01000002">
    <property type="protein sequence ID" value="PDH41908.1"/>
    <property type="molecule type" value="Genomic_DNA"/>
</dbReference>
<comment type="similarity">
    <text evidence="1 5">Belongs to the peptidase S8 family.</text>
</comment>
<gene>
    <name evidence="7" type="ORF">CNE99_00820</name>
</gene>
<dbReference type="InterPro" id="IPR000209">
    <property type="entry name" value="Peptidase_S8/S53_dom"/>
</dbReference>
<dbReference type="PROSITE" id="PS00137">
    <property type="entry name" value="SUBTILASE_HIS"/>
    <property type="match status" value="1"/>
</dbReference>
<evidence type="ECO:0000313" key="7">
    <source>
        <dbReference type="EMBL" id="PDH41908.1"/>
    </source>
</evidence>
<feature type="active site" description="Charge relay system" evidence="5">
    <location>
        <position position="208"/>
    </location>
</feature>
<dbReference type="InterPro" id="IPR022398">
    <property type="entry name" value="Peptidase_S8_His-AS"/>
</dbReference>
<proteinExistence type="inferred from homology"/>
<evidence type="ECO:0000259" key="6">
    <source>
        <dbReference type="Pfam" id="PF00082"/>
    </source>
</evidence>
<dbReference type="SUPFAM" id="SSF52743">
    <property type="entry name" value="Subtilisin-like"/>
    <property type="match status" value="1"/>
</dbReference>
<dbReference type="PANTHER" id="PTHR43806:SF11">
    <property type="entry name" value="CEREVISIN-RELATED"/>
    <property type="match status" value="1"/>
</dbReference>
<organism evidence="7 8">
    <name type="scientific">OM182 bacterium MED-G24</name>
    <dbReference type="NCBI Taxonomy" id="1986255"/>
    <lineage>
        <taxon>Bacteria</taxon>
        <taxon>Pseudomonadati</taxon>
        <taxon>Pseudomonadota</taxon>
        <taxon>Gammaproteobacteria</taxon>
        <taxon>OMG group</taxon>
        <taxon>OM182 clade</taxon>
    </lineage>
</organism>
<protein>
    <recommendedName>
        <fullName evidence="6">Peptidase S8/S53 domain-containing protein</fullName>
    </recommendedName>
</protein>
<evidence type="ECO:0000256" key="5">
    <source>
        <dbReference type="PROSITE-ProRule" id="PRU01240"/>
    </source>
</evidence>
<reference evidence="7 8" key="1">
    <citation type="submission" date="2017-08" db="EMBL/GenBank/DDBJ databases">
        <title>Fine stratification of microbial communities through a metagenomic profile of the photic zone.</title>
        <authorList>
            <person name="Haro-Moreno J.M."/>
            <person name="Lopez-Perez M."/>
            <person name="De La Torre J."/>
            <person name="Picazo A."/>
            <person name="Camacho A."/>
            <person name="Rodriguez-Valera F."/>
        </authorList>
    </citation>
    <scope>NUCLEOTIDE SEQUENCE [LARGE SCALE GENOMIC DNA]</scope>
    <source>
        <strain evidence="7">MED-G24</strain>
    </source>
</reference>
<keyword evidence="2 5" id="KW-0645">Protease</keyword>
<evidence type="ECO:0000313" key="8">
    <source>
        <dbReference type="Proteomes" id="UP000219327"/>
    </source>
</evidence>
<evidence type="ECO:0000256" key="1">
    <source>
        <dbReference type="ARBA" id="ARBA00011073"/>
    </source>
</evidence>
<comment type="caution">
    <text evidence="7">The sequence shown here is derived from an EMBL/GenBank/DDBJ whole genome shotgun (WGS) entry which is preliminary data.</text>
</comment>